<feature type="transmembrane region" description="Helical" evidence="1">
    <location>
        <begin position="45"/>
        <end position="63"/>
    </location>
</feature>
<protein>
    <submittedName>
        <fullName evidence="2">Uncharacterized protein</fullName>
    </submittedName>
</protein>
<dbReference type="AlphaFoldDB" id="A0A6C0CME9"/>
<sequence>MSPSEMSLYVFGGLAAVLLVAYWVFYFLMGTKLVKEDKCQDTKKLGWAMVILGAFTIISVGIVHPAVSGLLALAVAALYFYVGAIYVREKRCEKTKKMGIAVLTVGAVAVVSAAIAAGVRSGDFTESYVRFTKSMNPARESMIRDIERALGN</sequence>
<organism evidence="2">
    <name type="scientific">viral metagenome</name>
    <dbReference type="NCBI Taxonomy" id="1070528"/>
    <lineage>
        <taxon>unclassified sequences</taxon>
        <taxon>metagenomes</taxon>
        <taxon>organismal metagenomes</taxon>
    </lineage>
</organism>
<feature type="transmembrane region" description="Helical" evidence="1">
    <location>
        <begin position="69"/>
        <end position="87"/>
    </location>
</feature>
<evidence type="ECO:0000313" key="2">
    <source>
        <dbReference type="EMBL" id="QHT04844.1"/>
    </source>
</evidence>
<proteinExistence type="predicted"/>
<name>A0A6C0CME9_9ZZZZ</name>
<dbReference type="EMBL" id="MN739439">
    <property type="protein sequence ID" value="QHT04844.1"/>
    <property type="molecule type" value="Genomic_DNA"/>
</dbReference>
<keyword evidence="1" id="KW-1133">Transmembrane helix</keyword>
<feature type="transmembrane region" description="Helical" evidence="1">
    <location>
        <begin position="99"/>
        <end position="119"/>
    </location>
</feature>
<reference evidence="2" key="1">
    <citation type="journal article" date="2020" name="Nature">
        <title>Giant virus diversity and host interactions through global metagenomics.</title>
        <authorList>
            <person name="Schulz F."/>
            <person name="Roux S."/>
            <person name="Paez-Espino D."/>
            <person name="Jungbluth S."/>
            <person name="Walsh D.A."/>
            <person name="Denef V.J."/>
            <person name="McMahon K.D."/>
            <person name="Konstantinidis K.T."/>
            <person name="Eloe-Fadrosh E.A."/>
            <person name="Kyrpides N.C."/>
            <person name="Woyke T."/>
        </authorList>
    </citation>
    <scope>NUCLEOTIDE SEQUENCE</scope>
    <source>
        <strain evidence="2">GVMAG-M-3300021343-4</strain>
    </source>
</reference>
<evidence type="ECO:0000256" key="1">
    <source>
        <dbReference type="SAM" id="Phobius"/>
    </source>
</evidence>
<feature type="transmembrane region" description="Helical" evidence="1">
    <location>
        <begin position="6"/>
        <end position="25"/>
    </location>
</feature>
<keyword evidence="1" id="KW-0812">Transmembrane</keyword>
<accession>A0A6C0CME9</accession>
<keyword evidence="1" id="KW-0472">Membrane</keyword>